<feature type="transmembrane region" description="Helical" evidence="8">
    <location>
        <begin position="295"/>
        <end position="314"/>
    </location>
</feature>
<dbReference type="InterPro" id="IPR018480">
    <property type="entry name" value="PNAcMuramoyl-5peptid_Trfase_CS"/>
</dbReference>
<feature type="transmembrane region" description="Helical" evidence="8">
    <location>
        <begin position="6"/>
        <end position="26"/>
    </location>
</feature>
<dbReference type="PANTHER" id="PTHR22926">
    <property type="entry name" value="PHOSPHO-N-ACETYLMURAMOYL-PENTAPEPTIDE-TRANSFERASE"/>
    <property type="match status" value="1"/>
</dbReference>
<feature type="region of interest" description="Disordered" evidence="7">
    <location>
        <begin position="364"/>
        <end position="406"/>
    </location>
</feature>
<keyword evidence="4 8" id="KW-0812">Transmembrane</keyword>
<comment type="caution">
    <text evidence="9">The sequence shown here is derived from an EMBL/GenBank/DDBJ whole genome shotgun (WGS) entry which is preliminary data.</text>
</comment>
<dbReference type="Proteomes" id="UP000616547">
    <property type="component" value="Unassembled WGS sequence"/>
</dbReference>
<feature type="transmembrane region" description="Helical" evidence="8">
    <location>
        <begin position="320"/>
        <end position="341"/>
    </location>
</feature>
<feature type="transmembrane region" description="Helical" evidence="8">
    <location>
        <begin position="71"/>
        <end position="90"/>
    </location>
</feature>
<evidence type="ECO:0000256" key="5">
    <source>
        <dbReference type="ARBA" id="ARBA00022989"/>
    </source>
</evidence>
<evidence type="ECO:0000313" key="9">
    <source>
        <dbReference type="EMBL" id="GHW01186.1"/>
    </source>
</evidence>
<evidence type="ECO:0000256" key="2">
    <source>
        <dbReference type="ARBA" id="ARBA00022475"/>
    </source>
</evidence>
<keyword evidence="3 9" id="KW-0808">Transferase</keyword>
<dbReference type="CDD" id="cd06853">
    <property type="entry name" value="GT_WecA_like"/>
    <property type="match status" value="1"/>
</dbReference>
<feature type="transmembrane region" description="Helical" evidence="8">
    <location>
        <begin position="163"/>
        <end position="182"/>
    </location>
</feature>
<proteinExistence type="predicted"/>
<comment type="subcellular location">
    <subcellularLocation>
        <location evidence="1">Cell membrane</location>
        <topology evidence="1">Multi-pass membrane protein</topology>
    </subcellularLocation>
</comment>
<evidence type="ECO:0000256" key="3">
    <source>
        <dbReference type="ARBA" id="ARBA00022679"/>
    </source>
</evidence>
<dbReference type="InterPro" id="IPR000715">
    <property type="entry name" value="Glycosyl_transferase_4"/>
</dbReference>
<name>A0ABQ3W3Y5_9LACO</name>
<organism evidence="9 10">
    <name type="scientific">Lactobacillus nasalidis</name>
    <dbReference type="NCBI Taxonomy" id="2797258"/>
    <lineage>
        <taxon>Bacteria</taxon>
        <taxon>Bacillati</taxon>
        <taxon>Bacillota</taxon>
        <taxon>Bacilli</taxon>
        <taxon>Lactobacillales</taxon>
        <taxon>Lactobacillaceae</taxon>
        <taxon>Lactobacillus</taxon>
    </lineage>
</organism>
<accession>A0ABQ3W3Y5</accession>
<feature type="transmembrane region" description="Helical" evidence="8">
    <location>
        <begin position="47"/>
        <end position="65"/>
    </location>
</feature>
<protein>
    <submittedName>
        <fullName evidence="9">Undecaprenyl-phosphate alpha-N-acetylglucosaminyl 1-phosphate transferase</fullName>
    </submittedName>
</protein>
<sequence length="406" mass="45083">MFKIIVDLFLLVIIQVAITPFIRRLAFVLGAVDNPNARRVNKKPMPTIGGLGIFVTYNIGTFILLREQFPTHELFALLLASSVIVLTGMIDDILELKPGQKMGGIFIAALIVYFLAEIKMTELNIPFTGQTISLPWYLSLPITIFWILALTNAVNLIDGLDGLAAGVSCISLLTMGIVGYFFLRNQGLYVPIACFMLAACLLGFLPYNFNPAKIFLGDTGALYLGFMISVLALKGLKNVTFISLLVPVIILGVPISDTVYAMIRRKLNKKPISQADKHHLHHQLMNLGLTQRQTVLVIYALSLIFSFVSMLFLLSPIWAMALLLVGLLIAVELFVESIGLLGEKYKPLSHLISRLVLHSTRTKEPDVEVWHQGEAKPEKWQERSRGGQPPKASQQTGKKQKDQQTK</sequence>
<evidence type="ECO:0000256" key="1">
    <source>
        <dbReference type="ARBA" id="ARBA00004651"/>
    </source>
</evidence>
<feature type="transmembrane region" description="Helical" evidence="8">
    <location>
        <begin position="239"/>
        <end position="263"/>
    </location>
</feature>
<evidence type="ECO:0000256" key="6">
    <source>
        <dbReference type="ARBA" id="ARBA00023136"/>
    </source>
</evidence>
<feature type="compositionally biased region" description="Basic and acidic residues" evidence="7">
    <location>
        <begin position="364"/>
        <end position="385"/>
    </location>
</feature>
<feature type="transmembrane region" description="Helical" evidence="8">
    <location>
        <begin position="132"/>
        <end position="151"/>
    </location>
</feature>
<keyword evidence="10" id="KW-1185">Reference proteome</keyword>
<dbReference type="PANTHER" id="PTHR22926:SF3">
    <property type="entry name" value="UNDECAPRENYL-PHOSPHATE ALPHA-N-ACETYLGLUCOSAMINYL 1-PHOSPHATE TRANSFERASE"/>
    <property type="match status" value="1"/>
</dbReference>
<evidence type="ECO:0000256" key="7">
    <source>
        <dbReference type="SAM" id="MobiDB-lite"/>
    </source>
</evidence>
<keyword evidence="2" id="KW-1003">Cell membrane</keyword>
<dbReference type="RefSeq" id="WP_201330479.1">
    <property type="nucleotide sequence ID" value="NZ_BOCG01000600.1"/>
</dbReference>
<evidence type="ECO:0000256" key="8">
    <source>
        <dbReference type="SAM" id="Phobius"/>
    </source>
</evidence>
<evidence type="ECO:0000313" key="10">
    <source>
        <dbReference type="Proteomes" id="UP000616547"/>
    </source>
</evidence>
<feature type="transmembrane region" description="Helical" evidence="8">
    <location>
        <begin position="102"/>
        <end position="120"/>
    </location>
</feature>
<evidence type="ECO:0000256" key="4">
    <source>
        <dbReference type="ARBA" id="ARBA00022692"/>
    </source>
</evidence>
<dbReference type="PROSITE" id="PS01348">
    <property type="entry name" value="MRAY_2"/>
    <property type="match status" value="1"/>
</dbReference>
<gene>
    <name evidence="9" type="ORF">lacNasYZ03_08730</name>
</gene>
<feature type="transmembrane region" description="Helical" evidence="8">
    <location>
        <begin position="188"/>
        <end position="207"/>
    </location>
</feature>
<keyword evidence="5 8" id="KW-1133">Transmembrane helix</keyword>
<keyword evidence="6 8" id="KW-0472">Membrane</keyword>
<feature type="transmembrane region" description="Helical" evidence="8">
    <location>
        <begin position="214"/>
        <end position="233"/>
    </location>
</feature>
<dbReference type="EMBL" id="BOCI01000228">
    <property type="protein sequence ID" value="GHW01186.1"/>
    <property type="molecule type" value="Genomic_DNA"/>
</dbReference>
<dbReference type="GO" id="GO:0016740">
    <property type="term" value="F:transferase activity"/>
    <property type="evidence" value="ECO:0007669"/>
    <property type="project" value="UniProtKB-KW"/>
</dbReference>
<dbReference type="Pfam" id="PF00953">
    <property type="entry name" value="Glycos_transf_4"/>
    <property type="match status" value="1"/>
</dbReference>
<reference evidence="10" key="1">
    <citation type="submission" date="2021-01" db="EMBL/GenBank/DDBJ databases">
        <title>Draft genome sequence of Nasalis larvatus strain YZ03.</title>
        <authorList>
            <person name="Suzuki-Hashido N."/>
            <person name="Tsuchida S."/>
            <person name="Hayakawa T."/>
        </authorList>
    </citation>
    <scope>NUCLEOTIDE SEQUENCE [LARGE SCALE GENOMIC DNA]</scope>
    <source>
        <strain evidence="10">YZ03</strain>
    </source>
</reference>